<accession>K0B8R9</accession>
<dbReference type="EMBL" id="CP003843">
    <property type="protein sequence ID" value="AFS82583.1"/>
    <property type="molecule type" value="Genomic_DNA"/>
</dbReference>
<protein>
    <recommendedName>
        <fullName evidence="3">PDGLE domain-containing protein</fullName>
    </recommendedName>
</protein>
<dbReference type="KEGG" id="nir:NSED_03885"/>
<evidence type="ECO:0000313" key="2">
    <source>
        <dbReference type="Proteomes" id="UP000006100"/>
    </source>
</evidence>
<proteinExistence type="predicted"/>
<dbReference type="RefSeq" id="WP_014964955.1">
    <property type="nucleotide sequence ID" value="NC_018656.1"/>
</dbReference>
<keyword evidence="2" id="KW-1185">Reference proteome</keyword>
<dbReference type="eggNOG" id="arCOG10587">
    <property type="taxonomic scope" value="Archaea"/>
</dbReference>
<dbReference type="HOGENOM" id="CLU_165240_0_0_2"/>
<organism evidence="1 2">
    <name type="scientific">Candidatus Nitrosopumilus sediminis</name>
    <dbReference type="NCBI Taxonomy" id="1229909"/>
    <lineage>
        <taxon>Archaea</taxon>
        <taxon>Nitrososphaerota</taxon>
        <taxon>Nitrososphaeria</taxon>
        <taxon>Nitrosopumilales</taxon>
        <taxon>Nitrosopumilaceae</taxon>
        <taxon>Nitrosopumilus</taxon>
    </lineage>
</organism>
<sequence length="104" mass="10804">MTGKKTIIMTGVMLSLLILPSVSSLAFAQYLPTSGTTGLDDILDLQQERVRIAQENPGTGSGTPMFALEGVFGALVLSTGIFGGIASAFFVMGRKGKYAAMGRG</sequence>
<dbReference type="STRING" id="1229909.NSED_03885"/>
<dbReference type="PATRIC" id="fig|1229909.8.peg.838"/>
<name>K0B8R9_9ARCH</name>
<reference evidence="1 2" key="1">
    <citation type="journal article" date="2012" name="J. Bacteriol.">
        <title>Draft Genome Sequence of an Ammonia-Oxidizing Archaeon, "Candidatus Nitrosopumilus sediminis" AR2, from Svalbard in the Arctic Circle.</title>
        <authorList>
            <person name="Park S.J."/>
            <person name="Kim J.G."/>
            <person name="Jung M.Y."/>
            <person name="Kim S.J."/>
            <person name="Cha I.T."/>
            <person name="Ghai R."/>
            <person name="Martin-Cuadrado A.B."/>
            <person name="Rodriguez-Valera F."/>
            <person name="Rhee S.K."/>
        </authorList>
    </citation>
    <scope>NUCLEOTIDE SEQUENCE [LARGE SCALE GENOMIC DNA]</scope>
    <source>
        <strain evidence="1 2">AR2</strain>
    </source>
</reference>
<evidence type="ECO:0008006" key="3">
    <source>
        <dbReference type="Google" id="ProtNLM"/>
    </source>
</evidence>
<evidence type="ECO:0000313" key="1">
    <source>
        <dbReference type="EMBL" id="AFS82583.1"/>
    </source>
</evidence>
<dbReference type="OrthoDB" id="1920at2157"/>
<dbReference type="GeneID" id="13697795"/>
<dbReference type="AlphaFoldDB" id="K0B8R9"/>
<gene>
    <name evidence="1" type="ORF">NSED_03885</name>
</gene>
<dbReference type="Proteomes" id="UP000006100">
    <property type="component" value="Chromosome"/>
</dbReference>